<name>A0AC61RU88_9FIRM</name>
<organism evidence="1 2">
    <name type="scientific">Petralouisia muris</name>
    <dbReference type="NCBI Taxonomy" id="3032872"/>
    <lineage>
        <taxon>Bacteria</taxon>
        <taxon>Bacillati</taxon>
        <taxon>Bacillota</taxon>
        <taxon>Clostridia</taxon>
        <taxon>Lachnospirales</taxon>
        <taxon>Lachnospiraceae</taxon>
        <taxon>Petralouisia</taxon>
    </lineage>
</organism>
<protein>
    <submittedName>
        <fullName evidence="1">Uncharacterized protein</fullName>
    </submittedName>
</protein>
<reference evidence="1" key="1">
    <citation type="submission" date="2019-04" db="EMBL/GenBank/DDBJ databases">
        <title>Microbes associate with the intestines of laboratory mice.</title>
        <authorList>
            <person name="Navarre W."/>
            <person name="Wong E."/>
            <person name="Huang K."/>
            <person name="Tropini C."/>
            <person name="Ng K."/>
            <person name="Yu B."/>
        </authorList>
    </citation>
    <scope>NUCLEOTIDE SEQUENCE</scope>
    <source>
        <strain evidence="1">NM01_1-7b</strain>
    </source>
</reference>
<gene>
    <name evidence="1" type="ORF">E5329_16965</name>
</gene>
<dbReference type="Proteomes" id="UP000304953">
    <property type="component" value="Unassembled WGS sequence"/>
</dbReference>
<sequence>MTMKEKAESILGGFLERNKEYAVELYINNAVANSNIGKIFIASDRIYSADDKKFTLKWNKDENYDVRCNVFSIPYDEIVKCYEEVDKEVKKINSK</sequence>
<dbReference type="EMBL" id="SRYA01000037">
    <property type="protein sequence ID" value="TGY94986.1"/>
    <property type="molecule type" value="Genomic_DNA"/>
</dbReference>
<keyword evidence="2" id="KW-1185">Reference proteome</keyword>
<proteinExistence type="predicted"/>
<comment type="caution">
    <text evidence="1">The sequence shown here is derived from an EMBL/GenBank/DDBJ whole genome shotgun (WGS) entry which is preliminary data.</text>
</comment>
<evidence type="ECO:0000313" key="2">
    <source>
        <dbReference type="Proteomes" id="UP000304953"/>
    </source>
</evidence>
<accession>A0AC61RU88</accession>
<evidence type="ECO:0000313" key="1">
    <source>
        <dbReference type="EMBL" id="TGY94986.1"/>
    </source>
</evidence>